<evidence type="ECO:0000313" key="3">
    <source>
        <dbReference type="EMBL" id="GHC43723.1"/>
    </source>
</evidence>
<evidence type="ECO:0000313" key="4">
    <source>
        <dbReference type="Proteomes" id="UP000644507"/>
    </source>
</evidence>
<sequence length="269" mass="27864">MKLRNYSLLTLLAAATSAEAVVVTLDATADHSGLVRNSGNAVGQYGRADTLWGTADGGIGQRRNGLVQFAALDPAIQSGITNGTVIVNSVTLELWNTTNNWNSTTLLFSRLAAGNTDWATLNGPDNGGNGVSSWSDKIESTGADWAASTGAGNNNVGTAGQQVFGSLTSSYTVGGGSAIGDTKFTVPLSGSELNDWLSDPSAAPNLLVTWDSSAGDASAAQTRFATINTQASQEFAPNLVVDYTVIPEPSSMALLALGSMMTLRRRRTL</sequence>
<evidence type="ECO:0000259" key="2">
    <source>
        <dbReference type="Pfam" id="PF07589"/>
    </source>
</evidence>
<dbReference type="EMBL" id="BMXI01000002">
    <property type="protein sequence ID" value="GHC43723.1"/>
    <property type="molecule type" value="Genomic_DNA"/>
</dbReference>
<dbReference type="AlphaFoldDB" id="A0A918WEG1"/>
<protein>
    <recommendedName>
        <fullName evidence="2">Ice-binding protein C-terminal domain-containing protein</fullName>
    </recommendedName>
</protein>
<keyword evidence="1" id="KW-0732">Signal</keyword>
<dbReference type="Pfam" id="PF07589">
    <property type="entry name" value="PEP-CTERM"/>
    <property type="match status" value="1"/>
</dbReference>
<dbReference type="InterPro" id="IPR013424">
    <property type="entry name" value="Ice-binding_C"/>
</dbReference>
<dbReference type="Proteomes" id="UP000644507">
    <property type="component" value="Unassembled WGS sequence"/>
</dbReference>
<keyword evidence="4" id="KW-1185">Reference proteome</keyword>
<proteinExistence type="predicted"/>
<reference evidence="3" key="1">
    <citation type="journal article" date="2014" name="Int. J. Syst. Evol. Microbiol.">
        <title>Complete genome sequence of Corynebacterium casei LMG S-19264T (=DSM 44701T), isolated from a smear-ripened cheese.</title>
        <authorList>
            <consortium name="US DOE Joint Genome Institute (JGI-PGF)"/>
            <person name="Walter F."/>
            <person name="Albersmeier A."/>
            <person name="Kalinowski J."/>
            <person name="Ruckert C."/>
        </authorList>
    </citation>
    <scope>NUCLEOTIDE SEQUENCE</scope>
    <source>
        <strain evidence="3">KCTC 12988</strain>
    </source>
</reference>
<accession>A0A918WEG1</accession>
<reference evidence="3" key="2">
    <citation type="submission" date="2020-09" db="EMBL/GenBank/DDBJ databases">
        <authorList>
            <person name="Sun Q."/>
            <person name="Kim S."/>
        </authorList>
    </citation>
    <scope>NUCLEOTIDE SEQUENCE</scope>
    <source>
        <strain evidence="3">KCTC 12988</strain>
    </source>
</reference>
<gene>
    <name evidence="3" type="ORF">GCM10007100_06130</name>
</gene>
<evidence type="ECO:0000256" key="1">
    <source>
        <dbReference type="SAM" id="SignalP"/>
    </source>
</evidence>
<dbReference type="RefSeq" id="WP_189567254.1">
    <property type="nucleotide sequence ID" value="NZ_BMXI01000002.1"/>
</dbReference>
<organism evidence="3 4">
    <name type="scientific">Roseibacillus persicicus</name>
    <dbReference type="NCBI Taxonomy" id="454148"/>
    <lineage>
        <taxon>Bacteria</taxon>
        <taxon>Pseudomonadati</taxon>
        <taxon>Verrucomicrobiota</taxon>
        <taxon>Verrucomicrobiia</taxon>
        <taxon>Verrucomicrobiales</taxon>
        <taxon>Verrucomicrobiaceae</taxon>
        <taxon>Roseibacillus</taxon>
    </lineage>
</organism>
<feature type="signal peptide" evidence="1">
    <location>
        <begin position="1"/>
        <end position="20"/>
    </location>
</feature>
<comment type="caution">
    <text evidence="3">The sequence shown here is derived from an EMBL/GenBank/DDBJ whole genome shotgun (WGS) entry which is preliminary data.</text>
</comment>
<feature type="chain" id="PRO_5036803774" description="Ice-binding protein C-terminal domain-containing protein" evidence="1">
    <location>
        <begin position="21"/>
        <end position="269"/>
    </location>
</feature>
<name>A0A918WEG1_9BACT</name>
<dbReference type="NCBIfam" id="TIGR02595">
    <property type="entry name" value="PEP_CTERM"/>
    <property type="match status" value="1"/>
</dbReference>
<feature type="domain" description="Ice-binding protein C-terminal" evidence="2">
    <location>
        <begin position="246"/>
        <end position="267"/>
    </location>
</feature>